<feature type="region of interest" description="Disordered" evidence="11">
    <location>
        <begin position="670"/>
        <end position="691"/>
    </location>
</feature>
<feature type="compositionally biased region" description="Basic and acidic residues" evidence="11">
    <location>
        <begin position="670"/>
        <end position="685"/>
    </location>
</feature>
<feature type="transmembrane region" description="Helical" evidence="12">
    <location>
        <begin position="823"/>
        <end position="843"/>
    </location>
</feature>
<evidence type="ECO:0000256" key="3">
    <source>
        <dbReference type="ARBA" id="ARBA00022448"/>
    </source>
</evidence>
<evidence type="ECO:0000256" key="5">
    <source>
        <dbReference type="ARBA" id="ARBA00022737"/>
    </source>
</evidence>
<dbReference type="GO" id="GO:0005524">
    <property type="term" value="F:ATP binding"/>
    <property type="evidence" value="ECO:0007669"/>
    <property type="project" value="UniProtKB-KW"/>
</dbReference>
<keyword evidence="5" id="KW-0677">Repeat</keyword>
<feature type="compositionally biased region" description="Low complexity" evidence="11">
    <location>
        <begin position="630"/>
        <end position="642"/>
    </location>
</feature>
<dbReference type="EMBL" id="CM008050">
    <property type="protein sequence ID" value="PAN29016.1"/>
    <property type="molecule type" value="Genomic_DNA"/>
</dbReference>
<feature type="transmembrane region" description="Helical" evidence="12">
    <location>
        <begin position="744"/>
        <end position="767"/>
    </location>
</feature>
<dbReference type="PROSITE" id="PS50929">
    <property type="entry name" value="ABC_TM1F"/>
    <property type="match status" value="2"/>
</dbReference>
<feature type="compositionally biased region" description="Basic and acidic residues" evidence="11">
    <location>
        <begin position="614"/>
        <end position="627"/>
    </location>
</feature>
<evidence type="ECO:0000256" key="4">
    <source>
        <dbReference type="ARBA" id="ARBA00022692"/>
    </source>
</evidence>
<dbReference type="InterPro" id="IPR017871">
    <property type="entry name" value="ABC_transporter-like_CS"/>
</dbReference>
<feature type="transmembrane region" description="Helical" evidence="12">
    <location>
        <begin position="281"/>
        <end position="301"/>
    </location>
</feature>
<dbReference type="InterPro" id="IPR036640">
    <property type="entry name" value="ABC1_TM_sf"/>
</dbReference>
<dbReference type="Gene3D" id="1.20.1560.10">
    <property type="entry name" value="ABC transporter type 1, transmembrane domain"/>
    <property type="match status" value="2"/>
</dbReference>
<organism evidence="15">
    <name type="scientific">Panicum hallii</name>
    <dbReference type="NCBI Taxonomy" id="206008"/>
    <lineage>
        <taxon>Eukaryota</taxon>
        <taxon>Viridiplantae</taxon>
        <taxon>Streptophyta</taxon>
        <taxon>Embryophyta</taxon>
        <taxon>Tracheophyta</taxon>
        <taxon>Spermatophyta</taxon>
        <taxon>Magnoliopsida</taxon>
        <taxon>Liliopsida</taxon>
        <taxon>Poales</taxon>
        <taxon>Poaceae</taxon>
        <taxon>PACMAD clade</taxon>
        <taxon>Panicoideae</taxon>
        <taxon>Panicodae</taxon>
        <taxon>Paniceae</taxon>
        <taxon>Panicinae</taxon>
        <taxon>Panicum</taxon>
        <taxon>Panicum sect. Panicum</taxon>
    </lineage>
</organism>
<dbReference type="CDD" id="cd03249">
    <property type="entry name" value="ABC_MTABC3_MDL1_MDL2"/>
    <property type="match status" value="2"/>
</dbReference>
<feature type="transmembrane region" description="Helical" evidence="12">
    <location>
        <begin position="92"/>
        <end position="111"/>
    </location>
</feature>
<dbReference type="GO" id="GO:0090374">
    <property type="term" value="P:oligopeptide export from mitochondrion"/>
    <property type="evidence" value="ECO:0007669"/>
    <property type="project" value="TreeGrafter"/>
</dbReference>
<keyword evidence="8 12" id="KW-1133">Transmembrane helix</keyword>
<dbReference type="InterPro" id="IPR003439">
    <property type="entry name" value="ABC_transporter-like_ATP-bd"/>
</dbReference>
<dbReference type="CDD" id="cd18577">
    <property type="entry name" value="ABC_6TM_Pgp_ABCB1_D1_like"/>
    <property type="match status" value="1"/>
</dbReference>
<feature type="region of interest" description="Disordered" evidence="11">
    <location>
        <begin position="611"/>
        <end position="654"/>
    </location>
</feature>
<keyword evidence="4 12" id="KW-0812">Transmembrane</keyword>
<dbReference type="FunFam" id="3.40.50.300:FF:000066">
    <property type="entry name" value="ABC transporter B family member 1"/>
    <property type="match status" value="2"/>
</dbReference>
<evidence type="ECO:0000259" key="14">
    <source>
        <dbReference type="PROSITE" id="PS50929"/>
    </source>
</evidence>
<dbReference type="Gramene" id="PAN29016">
    <property type="protein sequence ID" value="PAN29016"/>
    <property type="gene ID" value="PAHAL_5G194100"/>
</dbReference>
<dbReference type="SMART" id="SM00382">
    <property type="entry name" value="AAA"/>
    <property type="match status" value="2"/>
</dbReference>
<dbReference type="PANTHER" id="PTHR43394">
    <property type="entry name" value="ATP-DEPENDENT PERMEASE MDL1, MITOCHONDRIAL"/>
    <property type="match status" value="1"/>
</dbReference>
<feature type="transmembrane region" description="Helical" evidence="12">
    <location>
        <begin position="927"/>
        <end position="950"/>
    </location>
</feature>
<feature type="domain" description="ABC transmembrane type-1" evidence="14">
    <location>
        <begin position="49"/>
        <end position="336"/>
    </location>
</feature>
<dbReference type="Pfam" id="PF00664">
    <property type="entry name" value="ABC_membrane"/>
    <property type="match status" value="2"/>
</dbReference>
<feature type="transmembrane region" description="Helical" evidence="12">
    <location>
        <begin position="313"/>
        <end position="335"/>
    </location>
</feature>
<comment type="subcellular location">
    <subcellularLocation>
        <location evidence="1">Cell membrane</location>
        <topology evidence="1">Multi-pass membrane protein</topology>
    </subcellularLocation>
</comment>
<dbReference type="InterPro" id="IPR039421">
    <property type="entry name" value="Type_1_exporter"/>
</dbReference>
<feature type="transmembrane region" description="Helical" evidence="12">
    <location>
        <begin position="191"/>
        <end position="211"/>
    </location>
</feature>
<evidence type="ECO:0000256" key="9">
    <source>
        <dbReference type="ARBA" id="ARBA00023136"/>
    </source>
</evidence>
<evidence type="ECO:0000256" key="12">
    <source>
        <dbReference type="SAM" id="Phobius"/>
    </source>
</evidence>
<dbReference type="PANTHER" id="PTHR43394:SF16">
    <property type="entry name" value="ABC TRANSPORTER B FAMILY MEMBER 4-LIKE ISOFORM X1"/>
    <property type="match status" value="1"/>
</dbReference>
<dbReference type="Gene3D" id="3.40.50.300">
    <property type="entry name" value="P-loop containing nucleotide triphosphate hydrolases"/>
    <property type="match status" value="2"/>
</dbReference>
<dbReference type="FunFam" id="1.20.1560.10:FF:000044">
    <property type="entry name" value="ABC transporter B family member 9"/>
    <property type="match status" value="1"/>
</dbReference>
<dbReference type="SUPFAM" id="SSF52540">
    <property type="entry name" value="P-loop containing nucleoside triphosphate hydrolases"/>
    <property type="match status" value="2"/>
</dbReference>
<sequence length="1268" mass="137327">MDAAAAPGGRDGEEKEEKRGSGGGDAGDKRVSFTGLFRYADGTDVMLMLLGTVGALANGVTQPIMTLIFGQVIDAFGGSVAMGDVLQRVNKAVLNFVYLGIATAVVSFLQVSCWTMTGERQATRIRSLYLKSVLRQEIAFFDVEMTTGQVVSRMSGDTVLVQDAIGEKVGKFQQLIATFVGGFVIAFVKGWLLSLVMLACIPPVVIAGGIVSKMLSKISSKGQTSYSDAGNVVEQTLGNIKTVVSFNGEKQAIATYNKLIHKAYKAAVEEGITNGFGMGSVFFIFFSSYGLAIWYGGKLILSRGYSGGDVINILFAIMTGAMSLGNATPCMAAFAEGQSAAYRLFATIKRKPEIDPDDPTGKQLEDIKGDVDLKHVYFSYPARPEQLIFDGFSLHVSSGTTMAIVGESGSGKSTVISLVERFYDPQAGEVLIDGINIKNLRLDWIRGKIGLVNQEPLLFMTSIKDNISYGKEDATIEEIKRAAELANAANFIDKLPNGYDTMVGQRGAQLSGGQKQRIAIARAIIKDPRILLLDEATSALDVESERIVQEALNRIMVNRTTLVVAHRLSTVRNADCISVVQQGKIVEQGPHDELIMNPDGAYSQLIRLQESQEEEHQKDQRLSDPRSKSRSLSLKRSISRGSAGNSSRHSLTLPFGMPGSVELLEGNDANRENQKEQADDSEAPKKAPMGRLAGLNKPELPILLLGALAAGVHGVLFPMFGLMISNAIKTFYEPPHELRKHSSFWGLMCVVLGIVSIVSVPVEYFLFGVAGGKLIERIRALSFRSIVHQEVSWFDDPKNSSGALGAKLSVDALNVRRLVGDNLALLTQVISTLITGFVIAFVADWKLTLIILCVMPLSGAQGYAQVKFLKGFSQDAKMLYEDASQVATDAISSIRTVASFCAEKRVMTIYDHKCEASKNQGVRTGMVGGLGFGFSFMMMYLTYGLCFYVGGQFVRHNKSSFGDVFKVFFALMLATIGVSQTSALASDSTKAKDSSISIFALLDRKSKIDSGSDEGLTLDEVKGDIDFRHVSFKYPSRPDVQIFSDFTLHIPSGKTVALVGESGSGKSTVISLLERFYNPDSGTISLDGVEIKSLKLNWLRDQMGLVGQEPVLFNDTIRANIAYGKHGEVTEEELIKVAKAANAHEFISSLPQGYDTTVGERGVQLSGGQKQRVAIARAILKDPRILLLDEATSALDAESERIVQDALDNVMVGRTTIIVAHRLSTIKSANIIAVLKDGAIVEKGRHETLMNIKDGFYASLVELRSASS</sequence>
<evidence type="ECO:0000256" key="11">
    <source>
        <dbReference type="SAM" id="MobiDB-lite"/>
    </source>
</evidence>
<feature type="transmembrane region" description="Helical" evidence="12">
    <location>
        <begin position="965"/>
        <end position="985"/>
    </location>
</feature>
<evidence type="ECO:0000256" key="8">
    <source>
        <dbReference type="ARBA" id="ARBA00022989"/>
    </source>
</evidence>
<dbReference type="PROSITE" id="PS00211">
    <property type="entry name" value="ABC_TRANSPORTER_1"/>
    <property type="match status" value="2"/>
</dbReference>
<dbReference type="InterPro" id="IPR011527">
    <property type="entry name" value="ABC1_TM_dom"/>
</dbReference>
<evidence type="ECO:0000259" key="13">
    <source>
        <dbReference type="PROSITE" id="PS50893"/>
    </source>
</evidence>
<proteinExistence type="inferred from homology"/>
<feature type="domain" description="ABC transporter" evidence="13">
    <location>
        <begin position="371"/>
        <end position="607"/>
    </location>
</feature>
<feature type="domain" description="ABC transporter" evidence="13">
    <location>
        <begin position="1025"/>
        <end position="1262"/>
    </location>
</feature>
<keyword evidence="9 12" id="KW-0472">Membrane</keyword>
<feature type="transmembrane region" description="Helical" evidence="12">
    <location>
        <begin position="849"/>
        <end position="869"/>
    </location>
</feature>
<dbReference type="CDD" id="cd18578">
    <property type="entry name" value="ABC_6TM_Pgp_ABCB1_D2_like"/>
    <property type="match status" value="1"/>
</dbReference>
<dbReference type="GO" id="GO:0005886">
    <property type="term" value="C:plasma membrane"/>
    <property type="evidence" value="ECO:0007669"/>
    <property type="project" value="UniProtKB-SubCell"/>
</dbReference>
<dbReference type="FunFam" id="1.20.1560.10:FF:000360">
    <property type="entry name" value="Os01g0533900 protein"/>
    <property type="match status" value="1"/>
</dbReference>
<name>A0A2S3HSK7_9POAL</name>
<dbReference type="InterPro" id="IPR003593">
    <property type="entry name" value="AAA+_ATPase"/>
</dbReference>
<comment type="similarity">
    <text evidence="2">Belongs to the ABC transporter superfamily. ABCB family. Multidrug resistance exporter (TC 3.A.1.201) subfamily.</text>
</comment>
<protein>
    <submittedName>
        <fullName evidence="15">Uncharacterized protein</fullName>
    </submittedName>
</protein>
<keyword evidence="3" id="KW-0813">Transport</keyword>
<feature type="region of interest" description="Disordered" evidence="11">
    <location>
        <begin position="1"/>
        <end position="26"/>
    </location>
</feature>
<feature type="compositionally biased region" description="Basic and acidic residues" evidence="11">
    <location>
        <begin position="10"/>
        <end position="26"/>
    </location>
</feature>
<keyword evidence="10" id="KW-0325">Glycoprotein</keyword>
<dbReference type="PROSITE" id="PS50893">
    <property type="entry name" value="ABC_TRANSPORTER_2"/>
    <property type="match status" value="2"/>
</dbReference>
<keyword evidence="6" id="KW-0547">Nucleotide-binding</keyword>
<feature type="domain" description="ABC transmembrane type-1" evidence="14">
    <location>
        <begin position="704"/>
        <end position="990"/>
    </location>
</feature>
<dbReference type="Proteomes" id="UP000243499">
    <property type="component" value="Chromosome 5"/>
</dbReference>
<dbReference type="AlphaFoldDB" id="A0A2S3HSK7"/>
<dbReference type="GO" id="GO:0005743">
    <property type="term" value="C:mitochondrial inner membrane"/>
    <property type="evidence" value="ECO:0007669"/>
    <property type="project" value="TreeGrafter"/>
</dbReference>
<evidence type="ECO:0000256" key="6">
    <source>
        <dbReference type="ARBA" id="ARBA00022741"/>
    </source>
</evidence>
<dbReference type="InterPro" id="IPR027417">
    <property type="entry name" value="P-loop_NTPase"/>
</dbReference>
<dbReference type="SUPFAM" id="SSF90123">
    <property type="entry name" value="ABC transporter transmembrane region"/>
    <property type="match status" value="2"/>
</dbReference>
<gene>
    <name evidence="15" type="ORF">PAHAL_5G194100</name>
</gene>
<feature type="transmembrane region" description="Helical" evidence="12">
    <location>
        <begin position="700"/>
        <end position="724"/>
    </location>
</feature>
<reference evidence="15" key="1">
    <citation type="submission" date="2018-04" db="EMBL/GenBank/DDBJ databases">
        <title>WGS assembly of Panicum hallii.</title>
        <authorList>
            <person name="Lovell J."/>
            <person name="Jenkins J."/>
            <person name="Lowry D."/>
            <person name="Mamidi S."/>
            <person name="Sreedasyam A."/>
            <person name="Weng X."/>
            <person name="Barry K."/>
            <person name="Bonette J."/>
            <person name="Campitelli B."/>
            <person name="Daum C."/>
            <person name="Gordon S."/>
            <person name="Gould B."/>
            <person name="Lipzen A."/>
            <person name="Macqueen A."/>
            <person name="Palacio-Mejia J."/>
            <person name="Plott C."/>
            <person name="Shakirov E."/>
            <person name="Shu S."/>
            <person name="Yoshinaga Y."/>
            <person name="Zane M."/>
            <person name="Rokhsar D."/>
            <person name="Grimwood J."/>
            <person name="Schmutz J."/>
            <person name="Juenger T."/>
        </authorList>
    </citation>
    <scope>NUCLEOTIDE SEQUENCE [LARGE SCALE GENOMIC DNA]</scope>
    <source>
        <strain evidence="15">FIL2</strain>
    </source>
</reference>
<evidence type="ECO:0000313" key="15">
    <source>
        <dbReference type="EMBL" id="PAN29016.1"/>
    </source>
</evidence>
<evidence type="ECO:0000256" key="2">
    <source>
        <dbReference type="ARBA" id="ARBA00007577"/>
    </source>
</evidence>
<evidence type="ECO:0000256" key="10">
    <source>
        <dbReference type="ARBA" id="ARBA00023180"/>
    </source>
</evidence>
<dbReference type="Pfam" id="PF00005">
    <property type="entry name" value="ABC_tran"/>
    <property type="match status" value="2"/>
</dbReference>
<dbReference type="GO" id="GO:0016887">
    <property type="term" value="F:ATP hydrolysis activity"/>
    <property type="evidence" value="ECO:0007669"/>
    <property type="project" value="InterPro"/>
</dbReference>
<keyword evidence="7" id="KW-0067">ATP-binding</keyword>
<dbReference type="GO" id="GO:0015421">
    <property type="term" value="F:ABC-type oligopeptide transporter activity"/>
    <property type="evidence" value="ECO:0007669"/>
    <property type="project" value="TreeGrafter"/>
</dbReference>
<evidence type="ECO:0000256" key="7">
    <source>
        <dbReference type="ARBA" id="ARBA00022840"/>
    </source>
</evidence>
<evidence type="ECO:0000256" key="1">
    <source>
        <dbReference type="ARBA" id="ARBA00004651"/>
    </source>
</evidence>
<accession>A0A2S3HSK7</accession>